<evidence type="ECO:0000259" key="6">
    <source>
        <dbReference type="PROSITE" id="PS51918"/>
    </source>
</evidence>
<keyword evidence="8" id="KW-1185">Reference proteome</keyword>
<dbReference type="PROSITE" id="PS51918">
    <property type="entry name" value="RADICAL_SAM"/>
    <property type="match status" value="1"/>
</dbReference>
<dbReference type="Pfam" id="PF04055">
    <property type="entry name" value="Radical_SAM"/>
    <property type="match status" value="1"/>
</dbReference>
<dbReference type="KEGG" id="rfo:REIFOR_01945"/>
<evidence type="ECO:0000256" key="5">
    <source>
        <dbReference type="ARBA" id="ARBA00023014"/>
    </source>
</evidence>
<sequence>MNIVGNGIFAFDRQYPLYNFFYPSSGRSVDSAQLEHLFISANSVAKKRALYFHIPFCDTICSFCPFTRGLVKDRSVIDSYVSALLTELSAKANKYPIGSVPINAIFFGGGTPSLLSPDHIRTIGKAIREYFDLSDIEEFSFEIEVKSLTKDKIDAMKEIGVSHPRFGLQSFSKRWRDLFTLTATLEQISSAIELLKHNFNTVSFDLLYGMSGQDEAELLKDLTAACDTGCSNIDIYPIDNVMTQTSLHKSLLDLQCEPTSAVRKFTMNLLVDEYMRSRGYAPHNGHGYRKTDVYNRDKVIYEGYTFQYHEHVYGYHDYDLLGFGVNAISSLFGMTIQNPTSRSRYIEAYTRTREIVVKVRTHPEVLDYARPLILRLPYHGFADKARIAFNKIPGVLLERIEQLVGIGLIRDESTHYRITKAGWYNYVNMMYFLMTQTERQCLDNIVATQLETPDRFISTREIVYGDEYFT</sequence>
<dbReference type="InterPro" id="IPR058240">
    <property type="entry name" value="rSAM_sf"/>
</dbReference>
<keyword evidence="4" id="KW-0408">Iron</keyword>
<evidence type="ECO:0000256" key="2">
    <source>
        <dbReference type="ARBA" id="ARBA00022691"/>
    </source>
</evidence>
<dbReference type="SUPFAM" id="SSF102114">
    <property type="entry name" value="Radical SAM enzymes"/>
    <property type="match status" value="1"/>
</dbReference>
<dbReference type="InterPro" id="IPR034505">
    <property type="entry name" value="Coproporphyrinogen-III_oxidase"/>
</dbReference>
<dbReference type="Proteomes" id="UP000229757">
    <property type="component" value="Chromosome"/>
</dbReference>
<dbReference type="SFLD" id="SFLDG01065">
    <property type="entry name" value="anaerobic_coproporphyrinogen-I"/>
    <property type="match status" value="1"/>
</dbReference>
<evidence type="ECO:0000256" key="3">
    <source>
        <dbReference type="ARBA" id="ARBA00022723"/>
    </source>
</evidence>
<keyword evidence="5" id="KW-0411">Iron-sulfur</keyword>
<dbReference type="SMART" id="SM00729">
    <property type="entry name" value="Elp3"/>
    <property type="match status" value="1"/>
</dbReference>
<keyword evidence="3" id="KW-0479">Metal-binding</keyword>
<evidence type="ECO:0000313" key="8">
    <source>
        <dbReference type="Proteomes" id="UP000229757"/>
    </source>
</evidence>
<dbReference type="GO" id="GO:0006779">
    <property type="term" value="P:porphyrin-containing compound biosynthetic process"/>
    <property type="evidence" value="ECO:0007669"/>
    <property type="project" value="TreeGrafter"/>
</dbReference>
<dbReference type="SFLD" id="SFLDS00029">
    <property type="entry name" value="Radical_SAM"/>
    <property type="match status" value="1"/>
</dbReference>
<name>A0A2K8KR45_9GAMM</name>
<dbReference type="InterPro" id="IPR006638">
    <property type="entry name" value="Elp3/MiaA/NifB-like_rSAM"/>
</dbReference>
<dbReference type="GO" id="GO:0005737">
    <property type="term" value="C:cytoplasm"/>
    <property type="evidence" value="ECO:0007669"/>
    <property type="project" value="TreeGrafter"/>
</dbReference>
<dbReference type="OrthoDB" id="9808022at2"/>
<dbReference type="RefSeq" id="WP_100257365.1">
    <property type="nucleotide sequence ID" value="NZ_CP011797.1"/>
</dbReference>
<dbReference type="PANTHER" id="PTHR13932">
    <property type="entry name" value="COPROPORPHYRINIGEN III OXIDASE"/>
    <property type="match status" value="1"/>
</dbReference>
<protein>
    <submittedName>
        <fullName evidence="7">Coproporphyrinogen III oxidase</fullName>
    </submittedName>
</protein>
<dbReference type="InterPro" id="IPR013785">
    <property type="entry name" value="Aldolase_TIM"/>
</dbReference>
<dbReference type="Gene3D" id="3.20.20.70">
    <property type="entry name" value="Aldolase class I"/>
    <property type="match status" value="1"/>
</dbReference>
<evidence type="ECO:0000313" key="7">
    <source>
        <dbReference type="EMBL" id="ATX77082.1"/>
    </source>
</evidence>
<reference evidence="7 8" key="1">
    <citation type="journal article" date="2017" name="Environ. Microbiol.">
        <title>Genomic and physiological analyses of 'Reinekea forsetii' reveal a versatile opportunistic lifestyle during spring algae blooms.</title>
        <authorList>
            <person name="Avci B."/>
            <person name="Hahnke R.L."/>
            <person name="Chafee M."/>
            <person name="Fischer T."/>
            <person name="Gruber-Vodicka H."/>
            <person name="Tegetmeyer H.E."/>
            <person name="Harder J."/>
            <person name="Fuchs B.M."/>
            <person name="Amann R.I."/>
            <person name="Teeling H."/>
        </authorList>
    </citation>
    <scope>NUCLEOTIDE SEQUENCE [LARGE SCALE GENOMIC DNA]</scope>
    <source>
        <strain evidence="7 8">Hel1_31_D35</strain>
    </source>
</reference>
<evidence type="ECO:0000256" key="1">
    <source>
        <dbReference type="ARBA" id="ARBA00001966"/>
    </source>
</evidence>
<dbReference type="GO" id="GO:0046872">
    <property type="term" value="F:metal ion binding"/>
    <property type="evidence" value="ECO:0007669"/>
    <property type="project" value="UniProtKB-KW"/>
</dbReference>
<organism evidence="7 8">
    <name type="scientific">Reinekea forsetii</name>
    <dbReference type="NCBI Taxonomy" id="1336806"/>
    <lineage>
        <taxon>Bacteria</taxon>
        <taxon>Pseudomonadati</taxon>
        <taxon>Pseudomonadota</taxon>
        <taxon>Gammaproteobacteria</taxon>
        <taxon>Oceanospirillales</taxon>
        <taxon>Saccharospirillaceae</taxon>
        <taxon>Reinekea</taxon>
    </lineage>
</organism>
<evidence type="ECO:0000256" key="4">
    <source>
        <dbReference type="ARBA" id="ARBA00023004"/>
    </source>
</evidence>
<dbReference type="PANTHER" id="PTHR13932:SF5">
    <property type="entry name" value="RADICAL S-ADENOSYL METHIONINE DOMAIN-CONTAINING PROTEIN 1, MITOCHONDRIAL"/>
    <property type="match status" value="1"/>
</dbReference>
<dbReference type="InterPro" id="IPR007197">
    <property type="entry name" value="rSAM"/>
</dbReference>
<proteinExistence type="predicted"/>
<gene>
    <name evidence="7" type="ORF">REIFOR_01945</name>
</gene>
<keyword evidence="2" id="KW-0949">S-adenosyl-L-methionine</keyword>
<dbReference type="AlphaFoldDB" id="A0A2K8KR45"/>
<dbReference type="EMBL" id="CP011797">
    <property type="protein sequence ID" value="ATX77082.1"/>
    <property type="molecule type" value="Genomic_DNA"/>
</dbReference>
<dbReference type="GO" id="GO:0003824">
    <property type="term" value="F:catalytic activity"/>
    <property type="evidence" value="ECO:0007669"/>
    <property type="project" value="InterPro"/>
</dbReference>
<dbReference type="GO" id="GO:0051539">
    <property type="term" value="F:4 iron, 4 sulfur cluster binding"/>
    <property type="evidence" value="ECO:0007669"/>
    <property type="project" value="TreeGrafter"/>
</dbReference>
<accession>A0A2K8KR45</accession>
<comment type="cofactor">
    <cofactor evidence="1">
        <name>[4Fe-4S] cluster</name>
        <dbReference type="ChEBI" id="CHEBI:49883"/>
    </cofactor>
</comment>
<feature type="domain" description="Radical SAM core" evidence="6">
    <location>
        <begin position="42"/>
        <end position="281"/>
    </location>
</feature>